<keyword evidence="1" id="KW-0479">Metal-binding</keyword>
<dbReference type="InterPro" id="IPR011992">
    <property type="entry name" value="EF-hand-dom_pair"/>
</dbReference>
<dbReference type="EMBL" id="JARAOO010000008">
    <property type="protein sequence ID" value="KAJ7959370.1"/>
    <property type="molecule type" value="Genomic_DNA"/>
</dbReference>
<dbReference type="InterPro" id="IPR002048">
    <property type="entry name" value="EF_hand_dom"/>
</dbReference>
<feature type="domain" description="EF-hand" evidence="5">
    <location>
        <begin position="236"/>
        <end position="271"/>
    </location>
</feature>
<sequence length="328" mass="38756">MAKAAVFGLIATAFVIFIIFSPINPHNRKRVSFNRRLGYNVRVPTFDPLVAKIERLAEENEELVHHTHTITSENMNFSSDMAEAYEYVTNHDRKLNITSRLMILFPLLDKQPEDGVVSFNEVEAWNTQQAVERLHYITRKEMESKDKNGDKLISFKEYLPQFSDKDIEKHEMGHGEAGWWMERFLSADIDHNEYLNFTEFNDRMDYDNDWKLNFVEFRDHAYGMYIDYVEFETNGEILLTPEEKFAELDVNKDNFLSVEELIPLLPYLQPGELSYAKYYTTYLINEADDNNDGNLTLEEMLNHEYTFYSSVYGDIHEDYYDDDDHDEL</sequence>
<feature type="transmembrane region" description="Helical" evidence="4">
    <location>
        <begin position="6"/>
        <end position="23"/>
    </location>
</feature>
<name>A0AAD7PLT6_QUISA</name>
<dbReference type="PANTHER" id="PTHR10827">
    <property type="entry name" value="RETICULOCALBIN"/>
    <property type="match status" value="1"/>
</dbReference>
<protein>
    <submittedName>
        <fullName evidence="6">Calcium-binding EF-hand protein</fullName>
    </submittedName>
</protein>
<evidence type="ECO:0000256" key="2">
    <source>
        <dbReference type="ARBA" id="ARBA00022737"/>
    </source>
</evidence>
<dbReference type="PROSITE" id="PS50222">
    <property type="entry name" value="EF_HAND_2"/>
    <property type="match status" value="1"/>
</dbReference>
<keyword evidence="3" id="KW-0106">Calcium</keyword>
<dbReference type="KEGG" id="qsa:O6P43_019955"/>
<gene>
    <name evidence="6" type="ORF">O6P43_019955</name>
</gene>
<evidence type="ECO:0000256" key="1">
    <source>
        <dbReference type="ARBA" id="ARBA00022723"/>
    </source>
</evidence>
<dbReference type="Pfam" id="PF13499">
    <property type="entry name" value="EF-hand_7"/>
    <property type="match status" value="1"/>
</dbReference>
<evidence type="ECO:0000256" key="3">
    <source>
        <dbReference type="ARBA" id="ARBA00022837"/>
    </source>
</evidence>
<keyword evidence="4" id="KW-0472">Membrane</keyword>
<dbReference type="PROSITE" id="PS00018">
    <property type="entry name" value="EF_HAND_1"/>
    <property type="match status" value="3"/>
</dbReference>
<evidence type="ECO:0000259" key="5">
    <source>
        <dbReference type="PROSITE" id="PS50222"/>
    </source>
</evidence>
<dbReference type="PANTHER" id="PTHR10827:SF98">
    <property type="entry name" value="45 KDA CALCIUM-BINDING PROTEIN"/>
    <property type="match status" value="1"/>
</dbReference>
<evidence type="ECO:0000313" key="7">
    <source>
        <dbReference type="Proteomes" id="UP001163823"/>
    </source>
</evidence>
<proteinExistence type="predicted"/>
<accession>A0AAD7PLT6</accession>
<dbReference type="InterPro" id="IPR018247">
    <property type="entry name" value="EF_Hand_1_Ca_BS"/>
</dbReference>
<dbReference type="GO" id="GO:0005783">
    <property type="term" value="C:endoplasmic reticulum"/>
    <property type="evidence" value="ECO:0007669"/>
    <property type="project" value="TreeGrafter"/>
</dbReference>
<reference evidence="6" key="1">
    <citation type="journal article" date="2023" name="Science">
        <title>Elucidation of the pathway for biosynthesis of saponin adjuvants from the soapbark tree.</title>
        <authorList>
            <person name="Reed J."/>
            <person name="Orme A."/>
            <person name="El-Demerdash A."/>
            <person name="Owen C."/>
            <person name="Martin L.B.B."/>
            <person name="Misra R.C."/>
            <person name="Kikuchi S."/>
            <person name="Rejzek M."/>
            <person name="Martin A.C."/>
            <person name="Harkess A."/>
            <person name="Leebens-Mack J."/>
            <person name="Louveau T."/>
            <person name="Stephenson M.J."/>
            <person name="Osbourn A."/>
        </authorList>
    </citation>
    <scope>NUCLEOTIDE SEQUENCE</scope>
    <source>
        <strain evidence="6">S10</strain>
    </source>
</reference>
<dbReference type="FunFam" id="1.10.238.10:FF:000297">
    <property type="entry name" value="Calcium-binding EF hand family protein"/>
    <property type="match status" value="1"/>
</dbReference>
<organism evidence="6 7">
    <name type="scientific">Quillaja saponaria</name>
    <name type="common">Soap bark tree</name>
    <dbReference type="NCBI Taxonomy" id="32244"/>
    <lineage>
        <taxon>Eukaryota</taxon>
        <taxon>Viridiplantae</taxon>
        <taxon>Streptophyta</taxon>
        <taxon>Embryophyta</taxon>
        <taxon>Tracheophyta</taxon>
        <taxon>Spermatophyta</taxon>
        <taxon>Magnoliopsida</taxon>
        <taxon>eudicotyledons</taxon>
        <taxon>Gunneridae</taxon>
        <taxon>Pentapetalae</taxon>
        <taxon>rosids</taxon>
        <taxon>fabids</taxon>
        <taxon>Fabales</taxon>
        <taxon>Quillajaceae</taxon>
        <taxon>Quillaja</taxon>
    </lineage>
</organism>
<evidence type="ECO:0000313" key="6">
    <source>
        <dbReference type="EMBL" id="KAJ7959370.1"/>
    </source>
</evidence>
<comment type="caution">
    <text evidence="6">The sequence shown here is derived from an EMBL/GenBank/DDBJ whole genome shotgun (WGS) entry which is preliminary data.</text>
</comment>
<dbReference type="GO" id="GO:0005509">
    <property type="term" value="F:calcium ion binding"/>
    <property type="evidence" value="ECO:0007669"/>
    <property type="project" value="InterPro"/>
</dbReference>
<keyword evidence="2" id="KW-0677">Repeat</keyword>
<keyword evidence="4" id="KW-1133">Transmembrane helix</keyword>
<keyword evidence="7" id="KW-1185">Reference proteome</keyword>
<keyword evidence="4" id="KW-0812">Transmembrane</keyword>
<dbReference type="Gene3D" id="1.10.238.10">
    <property type="entry name" value="EF-hand"/>
    <property type="match status" value="2"/>
</dbReference>
<dbReference type="Proteomes" id="UP001163823">
    <property type="component" value="Chromosome 8"/>
</dbReference>
<dbReference type="AlphaFoldDB" id="A0AAD7PLT6"/>
<evidence type="ECO:0000256" key="4">
    <source>
        <dbReference type="SAM" id="Phobius"/>
    </source>
</evidence>
<dbReference type="SUPFAM" id="SSF47473">
    <property type="entry name" value="EF-hand"/>
    <property type="match status" value="2"/>
</dbReference>